<dbReference type="Pfam" id="PF00675">
    <property type="entry name" value="Peptidase_M16"/>
    <property type="match status" value="1"/>
</dbReference>
<sequence length="431" mass="48627">MFQCRSDSAPCASYICSKTNMIKFESFQLENGLKVIVHEDHSTPMAAVNLLYDVGSRDESEDKTGFAHLFEHLMFGGSKNIPQFDTPLQLVGGDNNAFTTPDITNYYINLPAVNLETAFWLESDRMLSLSFDPKVLEVQRSVVIEEFKQRYLNQPYGDLWLKLRPVVYTSHPYSWPTIGKDISHIEQATMADVEEFFYKFYRPNNATLVVAGQVTVEQVKRLSEKWFGGIPAGPKNQRLLPVEPAQLVERRLEIEADVPLDAIYKVFRMPERLHSDYYAIDLMNDILGKGRSSMLYNDLVKQDQVFNSISAYASGSFDPGLIVVGGKLNEGVTLDYAESRITEVLDNMKAGINDTAIEKTKNQAQASHAFSEIELLNRAMFLAMGDVLGDANMINEELAKIDQVTAYDIKSVANKYLVNNSCTTMHYKAKK</sequence>
<dbReference type="InterPro" id="IPR011249">
    <property type="entry name" value="Metalloenz_LuxS/M16"/>
</dbReference>
<evidence type="ECO:0000259" key="7">
    <source>
        <dbReference type="Pfam" id="PF05193"/>
    </source>
</evidence>
<evidence type="ECO:0000256" key="3">
    <source>
        <dbReference type="ARBA" id="ARBA00022801"/>
    </source>
</evidence>
<keyword evidence="2" id="KW-0645">Protease</keyword>
<dbReference type="SUPFAM" id="SSF63411">
    <property type="entry name" value="LuxS/MPP-like metallohydrolase"/>
    <property type="match status" value="2"/>
</dbReference>
<name>A0ABN6L4L1_9BACT</name>
<organism evidence="8 9">
    <name type="scientific">Persicobacter psychrovividus</name>
    <dbReference type="NCBI Taxonomy" id="387638"/>
    <lineage>
        <taxon>Bacteria</taxon>
        <taxon>Pseudomonadati</taxon>
        <taxon>Bacteroidota</taxon>
        <taxon>Cytophagia</taxon>
        <taxon>Cytophagales</taxon>
        <taxon>Persicobacteraceae</taxon>
        <taxon>Persicobacter</taxon>
    </lineage>
</organism>
<reference evidence="8 9" key="1">
    <citation type="submission" date="2021-12" db="EMBL/GenBank/DDBJ databases">
        <title>Genome sequencing of bacteria with rrn-lacking chromosome and rrn-plasmid.</title>
        <authorList>
            <person name="Anda M."/>
            <person name="Iwasaki W."/>
        </authorList>
    </citation>
    <scope>NUCLEOTIDE SEQUENCE [LARGE SCALE GENOMIC DNA]</scope>
    <source>
        <strain evidence="8 9">NBRC 101262</strain>
    </source>
</reference>
<dbReference type="Gene3D" id="3.30.830.10">
    <property type="entry name" value="Metalloenzyme, LuxS/M16 peptidase-like"/>
    <property type="match status" value="2"/>
</dbReference>
<dbReference type="InterPro" id="IPR050626">
    <property type="entry name" value="Peptidase_M16"/>
</dbReference>
<keyword evidence="4" id="KW-0862">Zinc</keyword>
<proteinExistence type="inferred from homology"/>
<evidence type="ECO:0000259" key="6">
    <source>
        <dbReference type="Pfam" id="PF00675"/>
    </source>
</evidence>
<evidence type="ECO:0000256" key="2">
    <source>
        <dbReference type="ARBA" id="ARBA00022670"/>
    </source>
</evidence>
<evidence type="ECO:0000256" key="5">
    <source>
        <dbReference type="ARBA" id="ARBA00023049"/>
    </source>
</evidence>
<accession>A0ABN6L4L1</accession>
<feature type="domain" description="Peptidase M16 C-terminal" evidence="7">
    <location>
        <begin position="189"/>
        <end position="363"/>
    </location>
</feature>
<keyword evidence="9" id="KW-1185">Reference proteome</keyword>
<dbReference type="EMBL" id="AP025292">
    <property type="protein sequence ID" value="BDC97993.1"/>
    <property type="molecule type" value="Genomic_DNA"/>
</dbReference>
<dbReference type="InterPro" id="IPR007863">
    <property type="entry name" value="Peptidase_M16_C"/>
</dbReference>
<evidence type="ECO:0000313" key="9">
    <source>
        <dbReference type="Proteomes" id="UP001354989"/>
    </source>
</evidence>
<protein>
    <submittedName>
        <fullName evidence="8">Peptidase M16</fullName>
    </submittedName>
</protein>
<evidence type="ECO:0000256" key="4">
    <source>
        <dbReference type="ARBA" id="ARBA00022833"/>
    </source>
</evidence>
<dbReference type="Pfam" id="PF05193">
    <property type="entry name" value="Peptidase_M16_C"/>
    <property type="match status" value="1"/>
</dbReference>
<evidence type="ECO:0000256" key="1">
    <source>
        <dbReference type="ARBA" id="ARBA00007261"/>
    </source>
</evidence>
<gene>
    <name evidence="8" type="ORF">PEPS_02740</name>
</gene>
<dbReference type="PANTHER" id="PTHR43690">
    <property type="entry name" value="NARDILYSIN"/>
    <property type="match status" value="1"/>
</dbReference>
<dbReference type="PANTHER" id="PTHR43690:SF17">
    <property type="entry name" value="PROTEIN YHJJ"/>
    <property type="match status" value="1"/>
</dbReference>
<keyword evidence="5" id="KW-0482">Metalloprotease</keyword>
<comment type="similarity">
    <text evidence="1">Belongs to the peptidase M16 family.</text>
</comment>
<dbReference type="InterPro" id="IPR011765">
    <property type="entry name" value="Pept_M16_N"/>
</dbReference>
<keyword evidence="3" id="KW-0378">Hydrolase</keyword>
<feature type="domain" description="Peptidase M16 N-terminal" evidence="6">
    <location>
        <begin position="34"/>
        <end position="148"/>
    </location>
</feature>
<evidence type="ECO:0000313" key="8">
    <source>
        <dbReference type="EMBL" id="BDC97993.1"/>
    </source>
</evidence>
<dbReference type="Proteomes" id="UP001354989">
    <property type="component" value="Chromosome"/>
</dbReference>